<accession>A0ABQ4SPN8</accession>
<proteinExistence type="predicted"/>
<organism evidence="2 3">
    <name type="scientific">Methylobacterium isbiliense</name>
    <dbReference type="NCBI Taxonomy" id="315478"/>
    <lineage>
        <taxon>Bacteria</taxon>
        <taxon>Pseudomonadati</taxon>
        <taxon>Pseudomonadota</taxon>
        <taxon>Alphaproteobacteria</taxon>
        <taxon>Hyphomicrobiales</taxon>
        <taxon>Methylobacteriaceae</taxon>
        <taxon>Methylobacterium</taxon>
    </lineage>
</organism>
<feature type="signal peptide" evidence="1">
    <location>
        <begin position="1"/>
        <end position="17"/>
    </location>
</feature>
<dbReference type="EMBL" id="BPQQ01000122">
    <property type="protein sequence ID" value="GJE04465.1"/>
    <property type="molecule type" value="Genomic_DNA"/>
</dbReference>
<keyword evidence="1" id="KW-0732">Signal</keyword>
<keyword evidence="3" id="KW-1185">Reference proteome</keyword>
<sequence>MPRLVAAFLVLCTPAWAAPAQRQPRPDAIQSGAEAVPAGRADTAADLGKLSKGSGEAVARSKTWSRKVKKSLGGVCRGC</sequence>
<evidence type="ECO:0000256" key="1">
    <source>
        <dbReference type="SAM" id="SignalP"/>
    </source>
</evidence>
<reference evidence="2" key="1">
    <citation type="journal article" date="2021" name="Front. Microbiol.">
        <title>Comprehensive Comparative Genomics and Phenotyping of Methylobacterium Species.</title>
        <authorList>
            <person name="Alessa O."/>
            <person name="Ogura Y."/>
            <person name="Fujitani Y."/>
            <person name="Takami H."/>
            <person name="Hayashi T."/>
            <person name="Sahin N."/>
            <person name="Tani A."/>
        </authorList>
    </citation>
    <scope>NUCLEOTIDE SEQUENCE</scope>
    <source>
        <strain evidence="2">DSM 17168</strain>
    </source>
</reference>
<name>A0ABQ4SPN8_9HYPH</name>
<gene>
    <name evidence="2" type="ORF">GMJLKIPL_6429</name>
</gene>
<evidence type="ECO:0000313" key="3">
    <source>
        <dbReference type="Proteomes" id="UP001055153"/>
    </source>
</evidence>
<protein>
    <submittedName>
        <fullName evidence="2">Uncharacterized protein</fullName>
    </submittedName>
</protein>
<comment type="caution">
    <text evidence="2">The sequence shown here is derived from an EMBL/GenBank/DDBJ whole genome shotgun (WGS) entry which is preliminary data.</text>
</comment>
<reference evidence="2" key="2">
    <citation type="submission" date="2021-08" db="EMBL/GenBank/DDBJ databases">
        <authorList>
            <person name="Tani A."/>
            <person name="Ola A."/>
            <person name="Ogura Y."/>
            <person name="Katsura K."/>
            <person name="Hayashi T."/>
        </authorList>
    </citation>
    <scope>NUCLEOTIDE SEQUENCE</scope>
    <source>
        <strain evidence="2">DSM 17168</strain>
    </source>
</reference>
<dbReference type="Proteomes" id="UP001055153">
    <property type="component" value="Unassembled WGS sequence"/>
</dbReference>
<evidence type="ECO:0000313" key="2">
    <source>
        <dbReference type="EMBL" id="GJE04465.1"/>
    </source>
</evidence>
<feature type="chain" id="PRO_5046141564" evidence="1">
    <location>
        <begin position="18"/>
        <end position="79"/>
    </location>
</feature>